<accession>A0A7W7YB57</accession>
<gene>
    <name evidence="1" type="ORF">HNQ65_002552</name>
</gene>
<reference evidence="1 2" key="1">
    <citation type="submission" date="2020-08" db="EMBL/GenBank/DDBJ databases">
        <title>Genomic Encyclopedia of Type Strains, Phase IV (KMG-IV): sequencing the most valuable type-strain genomes for metagenomic binning, comparative biology and taxonomic classification.</title>
        <authorList>
            <person name="Goeker M."/>
        </authorList>
    </citation>
    <scope>NUCLEOTIDE SEQUENCE [LARGE SCALE GENOMIC DNA]</scope>
    <source>
        <strain evidence="1 2">DSM 12252</strain>
    </source>
</reference>
<proteinExistence type="predicted"/>
<evidence type="ECO:0000313" key="1">
    <source>
        <dbReference type="EMBL" id="MBB5032969.1"/>
    </source>
</evidence>
<evidence type="ECO:0000313" key="2">
    <source>
        <dbReference type="Proteomes" id="UP000590740"/>
    </source>
</evidence>
<dbReference type="Proteomes" id="UP000590740">
    <property type="component" value="Unassembled WGS sequence"/>
</dbReference>
<sequence>MSLETLMQEARKLGSQDRRRLAAFLTTLREPGEPGFAEEMARRIDDTTPGHWVTVEEMAARYAADS</sequence>
<keyword evidence="2" id="KW-1185">Reference proteome</keyword>
<name>A0A7W7YB57_9BACT</name>
<dbReference type="EMBL" id="JACHIG010000005">
    <property type="protein sequence ID" value="MBB5032969.1"/>
    <property type="molecule type" value="Genomic_DNA"/>
</dbReference>
<protein>
    <submittedName>
        <fullName evidence="1">Uncharacterized protein</fullName>
    </submittedName>
</protein>
<dbReference type="AlphaFoldDB" id="A0A7W7YB57"/>
<organism evidence="1 2">
    <name type="scientific">Prosthecobacter vanneervenii</name>
    <dbReference type="NCBI Taxonomy" id="48466"/>
    <lineage>
        <taxon>Bacteria</taxon>
        <taxon>Pseudomonadati</taxon>
        <taxon>Verrucomicrobiota</taxon>
        <taxon>Verrucomicrobiia</taxon>
        <taxon>Verrucomicrobiales</taxon>
        <taxon>Verrucomicrobiaceae</taxon>
        <taxon>Prosthecobacter</taxon>
    </lineage>
</organism>
<comment type="caution">
    <text evidence="1">The sequence shown here is derived from an EMBL/GenBank/DDBJ whole genome shotgun (WGS) entry which is preliminary data.</text>
</comment>
<dbReference type="RefSeq" id="WP_184339896.1">
    <property type="nucleotide sequence ID" value="NZ_JACHIG010000005.1"/>
</dbReference>